<dbReference type="AlphaFoldDB" id="A0A165QKG9"/>
<proteinExistence type="predicted"/>
<evidence type="ECO:0000313" key="2">
    <source>
        <dbReference type="Proteomes" id="UP000076761"/>
    </source>
</evidence>
<dbReference type="InParanoid" id="A0A165QKG9"/>
<sequence length="56" mass="6142">MILSVFNISKAKNEAGDEIPVTAEFSDGFLCRPVPFKCAISPRSPDTARLVRDFSP</sequence>
<protein>
    <submittedName>
        <fullName evidence="1">Uncharacterized protein</fullName>
    </submittedName>
</protein>
<reference evidence="1 2" key="1">
    <citation type="journal article" date="2016" name="Mol. Biol. Evol.">
        <title>Comparative Genomics of Early-Diverging Mushroom-Forming Fungi Provides Insights into the Origins of Lignocellulose Decay Capabilities.</title>
        <authorList>
            <person name="Nagy L.G."/>
            <person name="Riley R."/>
            <person name="Tritt A."/>
            <person name="Adam C."/>
            <person name="Daum C."/>
            <person name="Floudas D."/>
            <person name="Sun H."/>
            <person name="Yadav J.S."/>
            <person name="Pangilinan J."/>
            <person name="Larsson K.H."/>
            <person name="Matsuura K."/>
            <person name="Barry K."/>
            <person name="Labutti K."/>
            <person name="Kuo R."/>
            <person name="Ohm R.A."/>
            <person name="Bhattacharya S.S."/>
            <person name="Shirouzu T."/>
            <person name="Yoshinaga Y."/>
            <person name="Martin F.M."/>
            <person name="Grigoriev I.V."/>
            <person name="Hibbett D.S."/>
        </authorList>
    </citation>
    <scope>NUCLEOTIDE SEQUENCE [LARGE SCALE GENOMIC DNA]</scope>
    <source>
        <strain evidence="1 2">HHB14362 ss-1</strain>
    </source>
</reference>
<organism evidence="1 2">
    <name type="scientific">Neolentinus lepideus HHB14362 ss-1</name>
    <dbReference type="NCBI Taxonomy" id="1314782"/>
    <lineage>
        <taxon>Eukaryota</taxon>
        <taxon>Fungi</taxon>
        <taxon>Dikarya</taxon>
        <taxon>Basidiomycota</taxon>
        <taxon>Agaricomycotina</taxon>
        <taxon>Agaricomycetes</taxon>
        <taxon>Gloeophyllales</taxon>
        <taxon>Gloeophyllaceae</taxon>
        <taxon>Neolentinus</taxon>
    </lineage>
</organism>
<evidence type="ECO:0000313" key="1">
    <source>
        <dbReference type="EMBL" id="KZT22545.1"/>
    </source>
</evidence>
<dbReference type="OrthoDB" id="3934656at2759"/>
<keyword evidence="2" id="KW-1185">Reference proteome</keyword>
<dbReference type="Proteomes" id="UP000076761">
    <property type="component" value="Unassembled WGS sequence"/>
</dbReference>
<dbReference type="EMBL" id="KV425594">
    <property type="protein sequence ID" value="KZT22545.1"/>
    <property type="molecule type" value="Genomic_DNA"/>
</dbReference>
<name>A0A165QKG9_9AGAM</name>
<gene>
    <name evidence="1" type="ORF">NEOLEDRAFT_1137745</name>
</gene>
<accession>A0A165QKG9</accession>